<accession>A0A7S3GIR8</accession>
<dbReference type="SUPFAM" id="SSF47473">
    <property type="entry name" value="EF-hand"/>
    <property type="match status" value="1"/>
</dbReference>
<feature type="region of interest" description="Disordered" evidence="2">
    <location>
        <begin position="96"/>
        <end position="124"/>
    </location>
</feature>
<name>A0A7S3GIR8_9EUKA</name>
<dbReference type="InterPro" id="IPR011992">
    <property type="entry name" value="EF-hand-dom_pair"/>
</dbReference>
<dbReference type="EMBL" id="HBIB01045584">
    <property type="protein sequence ID" value="CAE0267535.1"/>
    <property type="molecule type" value="Transcribed_RNA"/>
</dbReference>
<feature type="region of interest" description="Disordered" evidence="2">
    <location>
        <begin position="354"/>
        <end position="429"/>
    </location>
</feature>
<feature type="compositionally biased region" description="Low complexity" evidence="2">
    <location>
        <begin position="384"/>
        <end position="401"/>
    </location>
</feature>
<dbReference type="AlphaFoldDB" id="A0A7S3GIR8"/>
<evidence type="ECO:0000256" key="2">
    <source>
        <dbReference type="SAM" id="MobiDB-lite"/>
    </source>
</evidence>
<gene>
    <name evidence="3" type="ORF">PBIL07802_LOCUS29880</name>
</gene>
<keyword evidence="1" id="KW-0106">Calcium</keyword>
<dbReference type="Gene3D" id="1.10.238.10">
    <property type="entry name" value="EF-hand"/>
    <property type="match status" value="1"/>
</dbReference>
<feature type="compositionally biased region" description="Basic residues" evidence="2">
    <location>
        <begin position="101"/>
        <end position="110"/>
    </location>
</feature>
<feature type="compositionally biased region" description="Basic and acidic residues" evidence="2">
    <location>
        <begin position="402"/>
        <end position="412"/>
    </location>
</feature>
<organism evidence="3">
    <name type="scientific">Palpitomonas bilix</name>
    <dbReference type="NCBI Taxonomy" id="652834"/>
    <lineage>
        <taxon>Eukaryota</taxon>
        <taxon>Eukaryota incertae sedis</taxon>
    </lineage>
</organism>
<feature type="compositionally biased region" description="Polar residues" evidence="2">
    <location>
        <begin position="1"/>
        <end position="10"/>
    </location>
</feature>
<reference evidence="3" key="1">
    <citation type="submission" date="2021-01" db="EMBL/GenBank/DDBJ databases">
        <authorList>
            <person name="Corre E."/>
            <person name="Pelletier E."/>
            <person name="Niang G."/>
            <person name="Scheremetjew M."/>
            <person name="Finn R."/>
            <person name="Kale V."/>
            <person name="Holt S."/>
            <person name="Cochrane G."/>
            <person name="Meng A."/>
            <person name="Brown T."/>
            <person name="Cohen L."/>
        </authorList>
    </citation>
    <scope>NUCLEOTIDE SEQUENCE</scope>
    <source>
        <strain evidence="3">NIES-2562</strain>
    </source>
</reference>
<protein>
    <recommendedName>
        <fullName evidence="4">Calmodulin</fullName>
    </recommendedName>
</protein>
<dbReference type="InterPro" id="IPR018247">
    <property type="entry name" value="EF_Hand_1_Ca_BS"/>
</dbReference>
<feature type="region of interest" description="Disordered" evidence="2">
    <location>
        <begin position="1"/>
        <end position="21"/>
    </location>
</feature>
<evidence type="ECO:0000313" key="3">
    <source>
        <dbReference type="EMBL" id="CAE0267535.1"/>
    </source>
</evidence>
<dbReference type="PROSITE" id="PS00018">
    <property type="entry name" value="EF_HAND_1"/>
    <property type="match status" value="1"/>
</dbReference>
<sequence length="465" mass="53506">MSRPVTSTYMGTHPRQRVNSLTPPALSVTAPLMGSHSMEERSLKVTSSSPLRRAFKVHEKQRRRIRSETPEPCIVDYEQLASQSYAGESVTSLLGKPKVKEVKRGKKSRRSRDEEERKMQSAADPLRVFPGLKQKKRPISMSPSLFFRGKEVVLPEIDQQSTQKRAHRHFSFVGRLQLGNVRDVDKDTLVTELVKVMPWLNREAVEIWTLASVFLRLDIDEDGVLSEADIASAFRYYDVQKVRRLKDMIWQVDESMEGHIVFADFYRWYVHCRKEEGNALPGKMLFYLVEYMIIDENGDGRLDYDECIRIAYHRYGREGVEAVTKQFESHRDMNSLHNEMDFSEFARMMDDMAAEAEEQKRKEMEESGIFGKAEGNDGEEGSRSSDLVRSLSSHKIAASSSSRRDVDGDRYGRGGPASKGNKKDDGFKNVKSKYKEIERNFMKASIKIDRSKLCTKLMEELKQIE</sequence>
<evidence type="ECO:0008006" key="4">
    <source>
        <dbReference type="Google" id="ProtNLM"/>
    </source>
</evidence>
<proteinExistence type="predicted"/>
<evidence type="ECO:0000256" key="1">
    <source>
        <dbReference type="ARBA" id="ARBA00022837"/>
    </source>
</evidence>